<dbReference type="PANTHER" id="PTHR43308:SF5">
    <property type="entry name" value="S-LAYER PROTEIN _ PEPTIDOGLYCAN ENDO-BETA-N-ACETYLGLUCOSAMINIDASE"/>
    <property type="match status" value="1"/>
</dbReference>
<dbReference type="EMBL" id="CP021983">
    <property type="protein sequence ID" value="ASC71734.1"/>
    <property type="molecule type" value="Genomic_DNA"/>
</dbReference>
<dbReference type="SUPFAM" id="SSF51126">
    <property type="entry name" value="Pectin lyase-like"/>
    <property type="match status" value="1"/>
</dbReference>
<keyword evidence="4" id="KW-1185">Reference proteome</keyword>
<dbReference type="Gene3D" id="2.160.20.10">
    <property type="entry name" value="Single-stranded right-handed beta-helix, Pectin lyase-like"/>
    <property type="match status" value="1"/>
</dbReference>
<dbReference type="Pfam" id="PF07602">
    <property type="entry name" value="DUF1565"/>
    <property type="match status" value="1"/>
</dbReference>
<name>A0A1Z3HN41_9CYAN</name>
<dbReference type="Pfam" id="PF00395">
    <property type="entry name" value="SLH"/>
    <property type="match status" value="4"/>
</dbReference>
<dbReference type="InterPro" id="IPR051465">
    <property type="entry name" value="Cell_Envelope_Struct_Comp"/>
</dbReference>
<feature type="domain" description="SLH" evidence="2">
    <location>
        <begin position="521"/>
        <end position="584"/>
    </location>
</feature>
<sequence>MVQTVSRSMQVNPASGRDDRPGGPYQTLAHALQQATAGTLIQLAAGTYSQASGERFPLLVPDGVLLLGDESTQGTAIVIHGGGPHHSPSQGEQTVTLILAGSAQLRGVTVTNPRAGGIGLWIEQGAPLVSRCRLRQCGHGGGQILAQARPTIVDTLIEANGTVGLQWQGHAKGEVQRCQCRQSGQALSILGAAAPLLSALHCSGNRVGCRIGATARPVLRQTRLDNNEIGLWVDAEALPDLGHPQDDGGNVWRHNRQADLRNDTARRLQSVGNDVVPQGLVGAVALVASQRPDPVAVPPPLGQAPPTPDSPPASPAPPPATPSPQGSRFRDMAGHWAAPFVEGLAQRGLVKGFIDGRFRPDQQVTRAQFAALTVASFANNATTTRKTSAPFQDLPPQHWAAAAIATAQDQGFLSGYPDGTVRPDQPMTRVQALVALANGLGLPSTAIPVTYRDRAQIPSYAVGPVAAATQQGLVVNYPHPQELRPMAPITSAEVAALVYQGLVNQGQATVMTSPYVVAATADWPRFTDVAHHWAAAFIEPLADRGLIQGYADGRFQPDQPMTRAQFAAMLTQAFHPISPATARGFPGRAPRLLGADAIQTAYRAGFMAGFPDHTFGPNHPLLRVQVLVSLVNGLFSAAATADSQQWQHYQDADAIPAYARQAIAQATGLGLVVTHSRSTAMPPQPRCQPGRGGRHGASSPGSPGAPGPGGVSLYCHSHWRRRIGERWAYRVVGGVRVSQAT</sequence>
<feature type="region of interest" description="Disordered" evidence="1">
    <location>
        <begin position="677"/>
        <end position="709"/>
    </location>
</feature>
<evidence type="ECO:0000313" key="4">
    <source>
        <dbReference type="Proteomes" id="UP000191901"/>
    </source>
</evidence>
<evidence type="ECO:0000259" key="2">
    <source>
        <dbReference type="PROSITE" id="PS51272"/>
    </source>
</evidence>
<reference evidence="3 4" key="1">
    <citation type="journal article" date="2016" name="Biochim. Biophys. Acta">
        <title>Characterization of red-shifted phycobilisomes isolated from the chlorophyll f-containing cyanobacterium Halomicronema hongdechloris.</title>
        <authorList>
            <person name="Li Y."/>
            <person name="Lin Y."/>
            <person name="Garvey C.J."/>
            <person name="Birch D."/>
            <person name="Corkery R.W."/>
            <person name="Loughlin P.C."/>
            <person name="Scheer H."/>
            <person name="Willows R.D."/>
            <person name="Chen M."/>
        </authorList>
    </citation>
    <scope>NUCLEOTIDE SEQUENCE [LARGE SCALE GENOMIC DNA]</scope>
    <source>
        <strain evidence="3 4">C2206</strain>
    </source>
</reference>
<feature type="compositionally biased region" description="Pro residues" evidence="1">
    <location>
        <begin position="295"/>
        <end position="322"/>
    </location>
</feature>
<feature type="region of interest" description="Disordered" evidence="1">
    <location>
        <begin position="294"/>
        <end position="330"/>
    </location>
</feature>
<dbReference type="PANTHER" id="PTHR43308">
    <property type="entry name" value="OUTER MEMBRANE PROTEIN ALPHA-RELATED"/>
    <property type="match status" value="1"/>
</dbReference>
<organism evidence="3 4">
    <name type="scientific">Halomicronema hongdechloris C2206</name>
    <dbReference type="NCBI Taxonomy" id="1641165"/>
    <lineage>
        <taxon>Bacteria</taxon>
        <taxon>Bacillati</taxon>
        <taxon>Cyanobacteriota</taxon>
        <taxon>Cyanophyceae</taxon>
        <taxon>Nodosilineales</taxon>
        <taxon>Nodosilineaceae</taxon>
        <taxon>Halomicronema</taxon>
    </lineage>
</organism>
<feature type="domain" description="SLH" evidence="2">
    <location>
        <begin position="387"/>
        <end position="450"/>
    </location>
</feature>
<dbReference type="RefSeq" id="WP_137455102.1">
    <property type="nucleotide sequence ID" value="NZ_CP021983.2"/>
</dbReference>
<feature type="region of interest" description="Disordered" evidence="1">
    <location>
        <begin position="1"/>
        <end position="25"/>
    </location>
</feature>
<dbReference type="InterPro" id="IPR011459">
    <property type="entry name" value="DUF1565"/>
</dbReference>
<evidence type="ECO:0000256" key="1">
    <source>
        <dbReference type="SAM" id="MobiDB-lite"/>
    </source>
</evidence>
<feature type="compositionally biased region" description="Polar residues" evidence="1">
    <location>
        <begin position="1"/>
        <end position="13"/>
    </location>
</feature>
<accession>A0A1Z3HN41</accession>
<dbReference type="InterPro" id="IPR001119">
    <property type="entry name" value="SLH_dom"/>
</dbReference>
<dbReference type="Proteomes" id="UP000191901">
    <property type="component" value="Chromosome"/>
</dbReference>
<dbReference type="KEGG" id="hhg:XM38_026880"/>
<protein>
    <submittedName>
        <fullName evidence="3">Cell surface glycoprotein 2</fullName>
    </submittedName>
</protein>
<dbReference type="InterPro" id="IPR011050">
    <property type="entry name" value="Pectin_lyase_fold/virulence"/>
</dbReference>
<feature type="domain" description="SLH" evidence="2">
    <location>
        <begin position="451"/>
        <end position="512"/>
    </location>
</feature>
<proteinExistence type="predicted"/>
<dbReference type="OrthoDB" id="9759810at2"/>
<dbReference type="InterPro" id="IPR012334">
    <property type="entry name" value="Pectin_lyas_fold"/>
</dbReference>
<dbReference type="PROSITE" id="PS51272">
    <property type="entry name" value="SLH"/>
    <property type="match status" value="4"/>
</dbReference>
<feature type="domain" description="SLH" evidence="2">
    <location>
        <begin position="324"/>
        <end position="386"/>
    </location>
</feature>
<dbReference type="AlphaFoldDB" id="A0A1Z3HN41"/>
<evidence type="ECO:0000313" key="3">
    <source>
        <dbReference type="EMBL" id="ASC71734.1"/>
    </source>
</evidence>
<gene>
    <name evidence="3" type="ORF">XM38_026880</name>
</gene>